<evidence type="ECO:0000256" key="1">
    <source>
        <dbReference type="ARBA" id="ARBA00004651"/>
    </source>
</evidence>
<dbReference type="STRING" id="1123377.GCA_000423885_00046"/>
<dbReference type="SMART" id="SM00849">
    <property type="entry name" value="Lactamase_B"/>
    <property type="match status" value="1"/>
</dbReference>
<dbReference type="Proteomes" id="UP000308508">
    <property type="component" value="Unassembled WGS sequence"/>
</dbReference>
<dbReference type="InterPro" id="IPR035681">
    <property type="entry name" value="ComA-like_MBL"/>
</dbReference>
<proteinExistence type="predicted"/>
<reference evidence="8 9" key="1">
    <citation type="submission" date="2019-04" db="EMBL/GenBank/DDBJ databases">
        <authorList>
            <person name="Grouzdev D.S."/>
            <person name="Nazina T.N."/>
        </authorList>
    </citation>
    <scope>NUCLEOTIDE SEQUENCE [LARGE SCALE GENOMIC DNA]</scope>
    <source>
        <strain evidence="8 9">SHC 3-19</strain>
    </source>
</reference>
<name>A0A5R9PCW5_9GAMM</name>
<comment type="caution">
    <text evidence="8">The sequence shown here is derived from an EMBL/GenBank/DDBJ whole genome shotgun (WGS) entry which is preliminary data.</text>
</comment>
<evidence type="ECO:0000256" key="4">
    <source>
        <dbReference type="ARBA" id="ARBA00022989"/>
    </source>
</evidence>
<dbReference type="InterPro" id="IPR052159">
    <property type="entry name" value="Competence_DNA_uptake"/>
</dbReference>
<dbReference type="NCBIfam" id="TIGR00361">
    <property type="entry name" value="ComEC_Rec2"/>
    <property type="match status" value="1"/>
</dbReference>
<dbReference type="InterPro" id="IPR001279">
    <property type="entry name" value="Metallo-B-lactamas"/>
</dbReference>
<dbReference type="Pfam" id="PF03772">
    <property type="entry name" value="Competence"/>
    <property type="match status" value="1"/>
</dbReference>
<feature type="transmembrane region" description="Helical" evidence="6">
    <location>
        <begin position="340"/>
        <end position="373"/>
    </location>
</feature>
<evidence type="ECO:0000259" key="7">
    <source>
        <dbReference type="SMART" id="SM00849"/>
    </source>
</evidence>
<dbReference type="GO" id="GO:0030420">
    <property type="term" value="P:establishment of competence for transformation"/>
    <property type="evidence" value="ECO:0007669"/>
    <property type="project" value="InterPro"/>
</dbReference>
<dbReference type="InterPro" id="IPR004797">
    <property type="entry name" value="Competence_ComEC/Rec2"/>
</dbReference>
<dbReference type="InterPro" id="IPR025405">
    <property type="entry name" value="DUF4131"/>
</dbReference>
<feature type="transmembrane region" description="Helical" evidence="6">
    <location>
        <begin position="255"/>
        <end position="281"/>
    </location>
</feature>
<organism evidence="8 9">
    <name type="scientific">Thermomonas fusca</name>
    <dbReference type="NCBI Taxonomy" id="215690"/>
    <lineage>
        <taxon>Bacteria</taxon>
        <taxon>Pseudomonadati</taxon>
        <taxon>Pseudomonadota</taxon>
        <taxon>Gammaproteobacteria</taxon>
        <taxon>Lysobacterales</taxon>
        <taxon>Lysobacteraceae</taxon>
        <taxon>Thermomonas</taxon>
    </lineage>
</organism>
<feature type="transmembrane region" description="Helical" evidence="6">
    <location>
        <begin position="421"/>
        <end position="441"/>
    </location>
</feature>
<dbReference type="NCBIfam" id="TIGR00360">
    <property type="entry name" value="ComEC_N-term"/>
    <property type="match status" value="1"/>
</dbReference>
<keyword evidence="5 6" id="KW-0472">Membrane</keyword>
<keyword evidence="9" id="KW-1185">Reference proteome</keyword>
<dbReference type="CDD" id="cd07731">
    <property type="entry name" value="ComA-like_MBL-fold"/>
    <property type="match status" value="1"/>
</dbReference>
<dbReference type="EMBL" id="SROY01000004">
    <property type="protein sequence ID" value="TLX21315.1"/>
    <property type="molecule type" value="Genomic_DNA"/>
</dbReference>
<feature type="domain" description="Metallo-beta-lactamase" evidence="7">
    <location>
        <begin position="539"/>
        <end position="699"/>
    </location>
</feature>
<keyword evidence="3 6" id="KW-0812">Transmembrane</keyword>
<dbReference type="SUPFAM" id="SSF56281">
    <property type="entry name" value="Metallo-hydrolase/oxidoreductase"/>
    <property type="match status" value="1"/>
</dbReference>
<protein>
    <submittedName>
        <fullName evidence="8">DNA internalization-related competence protein ComEC/Rec2</fullName>
    </submittedName>
</protein>
<evidence type="ECO:0000256" key="6">
    <source>
        <dbReference type="SAM" id="Phobius"/>
    </source>
</evidence>
<feature type="transmembrane region" description="Helical" evidence="6">
    <location>
        <begin position="385"/>
        <end position="409"/>
    </location>
</feature>
<dbReference type="Gene3D" id="3.60.15.10">
    <property type="entry name" value="Ribonuclease Z/Hydroxyacylglutathione hydrolase-like"/>
    <property type="match status" value="1"/>
</dbReference>
<keyword evidence="4 6" id="KW-1133">Transmembrane helix</keyword>
<evidence type="ECO:0000256" key="2">
    <source>
        <dbReference type="ARBA" id="ARBA00022475"/>
    </source>
</evidence>
<evidence type="ECO:0000313" key="9">
    <source>
        <dbReference type="Proteomes" id="UP000308508"/>
    </source>
</evidence>
<sequence>MQLAEAAFHDPAASAFPLFGPACAAALLAGVTACLLLPALPPRWLLGLLLVAAIPLLRGARLRPLGMLLAGLAFAVWQAGAALDAQLPLALQGTVLTVEGRIVELPVHEPRRTRFRFVVDDVATQPVALRGRTLQLAWYGEELQPRQRLQAGSRWRFPLRLRAPRGLRNPGGGDAEKFALAARLAATGFVLEPTLAIRLAAPTGIDAWREAMSAQIAAAVPGASSRYVRALALGDTRALDDVDWARLRAAGLTHLIAISGFHVGLVAGFCALCAAALWWLWPPLARWLPRPFAAGAGALLGAFGYALLTGMAVPTLRTAVMIAALVAARWLRRRLRLVDTLALGCCVLLLLDPLAVLGAGFWLSFAGVAWLLWCLPDAGGKGPRALAGGFLAAQAVASLGLLPLTVLLFGQASFAGPIANLAAVPWWSLVVVPLALLGVLAETLHAGLGQWSWQAAAWCFDLLWPLLARIADSPLAMAWLPAPRWYALPLALLSAFWLLLPRGLPGRWLALLLWLPLLYPPRELPAPGEVELTVIDVGQGLSVLVRTARHSLLYDMGPAIPDGFDAGERAVIPALHALGVLRLDAAVVSHGDNDHAGGLRAVATAFPMPLVLAPRGSPVAGNRACRAGLTWKWDGVRFRVLHPGSTFPYLGNEAACVLRIESAHGSALLAGDIGHYVERKLLAEAPTWLRSDVVLVPHHGSDGSSDPGFVAATGAKLALVSTGADNRFRHPRPPVVRRWCGAGAEVLDSARSGAIRVWLGRDGLRLREQRSFHPRPWDAVRRRGETAGLCYAPEFSRP</sequence>
<feature type="transmembrane region" description="Helical" evidence="6">
    <location>
        <begin position="301"/>
        <end position="328"/>
    </location>
</feature>
<evidence type="ECO:0000313" key="8">
    <source>
        <dbReference type="EMBL" id="TLX21315.1"/>
    </source>
</evidence>
<keyword evidence="2" id="KW-1003">Cell membrane</keyword>
<dbReference type="InterPro" id="IPR004477">
    <property type="entry name" value="ComEC_N"/>
</dbReference>
<accession>A0A5R9PCW5</accession>
<gene>
    <name evidence="8" type="ORF">E5S66_10235</name>
</gene>
<dbReference type="PANTHER" id="PTHR30619">
    <property type="entry name" value="DNA INTERNALIZATION/COMPETENCE PROTEIN COMEC/REC2"/>
    <property type="match status" value="1"/>
</dbReference>
<evidence type="ECO:0000256" key="3">
    <source>
        <dbReference type="ARBA" id="ARBA00022692"/>
    </source>
</evidence>
<dbReference type="PANTHER" id="PTHR30619:SF1">
    <property type="entry name" value="RECOMBINATION PROTEIN 2"/>
    <property type="match status" value="1"/>
</dbReference>
<dbReference type="InterPro" id="IPR036866">
    <property type="entry name" value="RibonucZ/Hydroxyglut_hydro"/>
</dbReference>
<evidence type="ECO:0000256" key="5">
    <source>
        <dbReference type="ARBA" id="ARBA00023136"/>
    </source>
</evidence>
<comment type="subcellular location">
    <subcellularLocation>
        <location evidence="1">Cell membrane</location>
        <topology evidence="1">Multi-pass membrane protein</topology>
    </subcellularLocation>
</comment>
<feature type="transmembrane region" description="Helical" evidence="6">
    <location>
        <begin position="18"/>
        <end position="37"/>
    </location>
</feature>
<dbReference type="Pfam" id="PF13567">
    <property type="entry name" value="DUF4131"/>
    <property type="match status" value="1"/>
</dbReference>
<dbReference type="GO" id="GO:0005886">
    <property type="term" value="C:plasma membrane"/>
    <property type="evidence" value="ECO:0007669"/>
    <property type="project" value="UniProtKB-SubCell"/>
</dbReference>
<dbReference type="Pfam" id="PF00753">
    <property type="entry name" value="Lactamase_B"/>
    <property type="match status" value="1"/>
</dbReference>
<dbReference type="RefSeq" id="WP_138349116.1">
    <property type="nucleotide sequence ID" value="NZ_SROY01000004.1"/>
</dbReference>
<dbReference type="AlphaFoldDB" id="A0A5R9PCW5"/>